<dbReference type="InterPro" id="IPR034457">
    <property type="entry name" value="Organic_radical-activating"/>
</dbReference>
<comment type="caution">
    <text evidence="7">The sequence shown here is derived from an EMBL/GenBank/DDBJ whole genome shotgun (WGS) entry which is preliminary data.</text>
</comment>
<dbReference type="PANTHER" id="PTHR30352:SF2">
    <property type="entry name" value="ANAEROBIC RIBONUCLEOSIDE-TRIPHOSPHATE REDUCTASE-ACTIVATING PROTEIN"/>
    <property type="match status" value="1"/>
</dbReference>
<dbReference type="SFLD" id="SFLDG01063">
    <property type="entry name" value="activating_enzymes__group_1"/>
    <property type="match status" value="1"/>
</dbReference>
<evidence type="ECO:0000256" key="4">
    <source>
        <dbReference type="ARBA" id="ARBA00022723"/>
    </source>
</evidence>
<dbReference type="InterPro" id="IPR012837">
    <property type="entry name" value="NrdG"/>
</dbReference>
<evidence type="ECO:0000313" key="7">
    <source>
        <dbReference type="EMBL" id="MEK0184475.1"/>
    </source>
</evidence>
<dbReference type="SUPFAM" id="SSF102114">
    <property type="entry name" value="Radical SAM enzymes"/>
    <property type="match status" value="1"/>
</dbReference>
<organism evidence="7 8">
    <name type="scientific">Microcoleus anatoxicus PTRS2</name>
    <dbReference type="NCBI Taxonomy" id="2705321"/>
    <lineage>
        <taxon>Bacteria</taxon>
        <taxon>Bacillati</taxon>
        <taxon>Cyanobacteriota</taxon>
        <taxon>Cyanophyceae</taxon>
        <taxon>Oscillatoriophycideae</taxon>
        <taxon>Oscillatoriales</taxon>
        <taxon>Microcoleaceae</taxon>
        <taxon>Microcoleus</taxon>
        <taxon>Microcoleus anatoxicus</taxon>
    </lineage>
</organism>
<dbReference type="SFLD" id="SFLDF00299">
    <property type="entry name" value="anaerobic_ribonucleoside-triph"/>
    <property type="match status" value="1"/>
</dbReference>
<comment type="cofactor">
    <cofactor evidence="1">
        <name>[4Fe-4S] cluster</name>
        <dbReference type="ChEBI" id="CHEBI:49883"/>
    </cofactor>
</comment>
<evidence type="ECO:0000256" key="2">
    <source>
        <dbReference type="ARBA" id="ARBA00022485"/>
    </source>
</evidence>
<evidence type="ECO:0000256" key="3">
    <source>
        <dbReference type="ARBA" id="ARBA00022691"/>
    </source>
</evidence>
<dbReference type="EMBL" id="JBBLXS010000053">
    <property type="protein sequence ID" value="MEK0184475.1"/>
    <property type="molecule type" value="Genomic_DNA"/>
</dbReference>
<dbReference type="RefSeq" id="WP_340518970.1">
    <property type="nucleotide sequence ID" value="NZ_JBBLXS010000053.1"/>
</dbReference>
<keyword evidence="5" id="KW-0408">Iron</keyword>
<evidence type="ECO:0000256" key="1">
    <source>
        <dbReference type="ARBA" id="ARBA00001966"/>
    </source>
</evidence>
<accession>A0ABU8YJE2</accession>
<dbReference type="Gene3D" id="3.20.20.70">
    <property type="entry name" value="Aldolase class I"/>
    <property type="match status" value="1"/>
</dbReference>
<name>A0ABU8YJE2_9CYAN</name>
<dbReference type="SFLD" id="SFLDS00029">
    <property type="entry name" value="Radical_SAM"/>
    <property type="match status" value="1"/>
</dbReference>
<keyword evidence="6" id="KW-0411">Iron-sulfur</keyword>
<evidence type="ECO:0000313" key="8">
    <source>
        <dbReference type="Proteomes" id="UP001384579"/>
    </source>
</evidence>
<keyword evidence="8" id="KW-1185">Reference proteome</keyword>
<sequence length="217" mass="23982">MNSETLRIFKRQSPVNVLGPGKQAVIWVQGCRFACPSCIVPDSWDENSGDLVTVTELVDWVLAVPGIEGVTFSGGEPMLQAEALSNLVDKLRDRTNLGVMCYTGYRLEHLEQQGTAAQQTLLQKIDLLIDGLYIEKLHGDLLWRGSANQRLLPLTERYRSLITALLSDADTSAGLEFFMGLAGEISFVGVPNKPGFSQEFEARMLKRGVIVEPIKQD</sequence>
<dbReference type="SFLD" id="SFLDG01066">
    <property type="entry name" value="organic_radical-activating_enz"/>
    <property type="match status" value="1"/>
</dbReference>
<keyword evidence="2" id="KW-0004">4Fe-4S</keyword>
<dbReference type="InterPro" id="IPR013785">
    <property type="entry name" value="Aldolase_TIM"/>
</dbReference>
<proteinExistence type="predicted"/>
<dbReference type="PANTHER" id="PTHR30352">
    <property type="entry name" value="PYRUVATE FORMATE-LYASE-ACTIVATING ENZYME"/>
    <property type="match status" value="1"/>
</dbReference>
<keyword evidence="4" id="KW-0479">Metal-binding</keyword>
<evidence type="ECO:0000256" key="6">
    <source>
        <dbReference type="ARBA" id="ARBA00023014"/>
    </source>
</evidence>
<keyword evidence="3" id="KW-0949">S-adenosyl-L-methionine</keyword>
<gene>
    <name evidence="7" type="ORF">WMG39_06355</name>
</gene>
<evidence type="ECO:0000256" key="5">
    <source>
        <dbReference type="ARBA" id="ARBA00023004"/>
    </source>
</evidence>
<dbReference type="Proteomes" id="UP001384579">
    <property type="component" value="Unassembled WGS sequence"/>
</dbReference>
<dbReference type="InterPro" id="IPR007197">
    <property type="entry name" value="rSAM"/>
</dbReference>
<dbReference type="InterPro" id="IPR058240">
    <property type="entry name" value="rSAM_sf"/>
</dbReference>
<protein>
    <submittedName>
        <fullName evidence="7">4Fe-4S single cluster domain-containing protein</fullName>
    </submittedName>
</protein>
<dbReference type="Pfam" id="PF13353">
    <property type="entry name" value="Fer4_12"/>
    <property type="match status" value="1"/>
</dbReference>
<reference evidence="7 8" key="1">
    <citation type="journal article" date="2020" name="Harmful Algae">
        <title>Molecular and morphological characterization of a novel dihydroanatoxin-a producing Microcoleus species (cyanobacteria) from the Russian River, California, USA.</title>
        <authorList>
            <person name="Conklin K.Y."/>
            <person name="Stancheva R."/>
            <person name="Otten T.G."/>
            <person name="Fadness R."/>
            <person name="Boyer G.L."/>
            <person name="Read B."/>
            <person name="Zhang X."/>
            <person name="Sheath R.G."/>
        </authorList>
    </citation>
    <scope>NUCLEOTIDE SEQUENCE [LARGE SCALE GENOMIC DNA]</scope>
    <source>
        <strain evidence="7 8">PTRS2</strain>
    </source>
</reference>